<feature type="domain" description="RsdA/BaiN/AoA(So)-like Rossmann fold-like" evidence="4">
    <location>
        <begin position="4"/>
        <end position="396"/>
    </location>
</feature>
<dbReference type="Gene3D" id="1.10.8.260">
    <property type="entry name" value="HI0933 insert domain-like"/>
    <property type="match status" value="1"/>
</dbReference>
<evidence type="ECO:0000313" key="7">
    <source>
        <dbReference type="Proteomes" id="UP000032266"/>
    </source>
</evidence>
<evidence type="ECO:0000313" key="6">
    <source>
        <dbReference type="EMBL" id="AJQ93701.1"/>
    </source>
</evidence>
<comment type="cofactor">
    <cofactor evidence="1">
        <name>FAD</name>
        <dbReference type="ChEBI" id="CHEBI:57692"/>
    </cofactor>
</comment>
<dbReference type="HOGENOM" id="CLU_025174_1_0_6"/>
<keyword evidence="7" id="KW-1185">Reference proteome</keyword>
<proteinExistence type="predicted"/>
<name>A0A0C5VHG9_9GAMM</name>
<dbReference type="InterPro" id="IPR036188">
    <property type="entry name" value="FAD/NAD-bd_sf"/>
</dbReference>
<reference evidence="6 7" key="1">
    <citation type="submission" date="2014-01" db="EMBL/GenBank/DDBJ databases">
        <title>Full genme sequencing of cellulolytic bacterium Gynuella sunshinyii YC6258T gen. nov., sp. nov.</title>
        <authorList>
            <person name="Khan H."/>
            <person name="Chung E.J."/>
            <person name="Chung Y.R."/>
        </authorList>
    </citation>
    <scope>NUCLEOTIDE SEQUENCE [LARGE SCALE GENOMIC DNA]</scope>
    <source>
        <strain evidence="6 7">YC6258</strain>
    </source>
</reference>
<dbReference type="PANTHER" id="PTHR42887">
    <property type="entry name" value="OS12G0638800 PROTEIN"/>
    <property type="match status" value="1"/>
</dbReference>
<dbReference type="AlphaFoldDB" id="A0A0C5VHG9"/>
<dbReference type="SUPFAM" id="SSF51905">
    <property type="entry name" value="FAD/NAD(P)-binding domain"/>
    <property type="match status" value="1"/>
</dbReference>
<sequence length="405" mass="44843">MNKKVIVIGAGPAGLMAAEQLAGNGVTVDIYDAMPSVARKFLRAGIGGLNITHSEPLPQFIARYHDSDGRVASWLYRFGPQELRQWCAGLGIETFVGSSGRVFPTQKKAAPLLRRWLSRLRQAGVTFHLRHQWQGWQADGQLRLFDRREQQPVLVSADAVILAMGGGSWKKLGSDGQWQAALTEREVAIAPLQPSNCGFNLSWTDYMRQFAGQALKSVALSVDGRHFKKGEMVLSHYGLEGSLVYAMSRSIRECLQVGESHVWVDLLPDLSEDKIRDRLSKPRGKESMSSYLRKRLNISGVKYALLRECSGPDCDLNRQDDLINAIKRLQLRVDSPRPVDEAISTAGGIKFSELDEQLMLKRLPGVFVAGEMLDWDAPTGGYLLTACFASGYLAGQGVRQWLALV</sequence>
<dbReference type="STRING" id="1445510.YC6258_01653"/>
<dbReference type="InterPro" id="IPR004792">
    <property type="entry name" value="BaiN-like"/>
</dbReference>
<dbReference type="InterPro" id="IPR055178">
    <property type="entry name" value="RsdA/BaiN/AoA(So)-like_dom"/>
</dbReference>
<dbReference type="InterPro" id="IPR023166">
    <property type="entry name" value="BaiN-like_dom_sf"/>
</dbReference>
<dbReference type="Pfam" id="PF22780">
    <property type="entry name" value="HI0933_like_1st"/>
    <property type="match status" value="1"/>
</dbReference>
<evidence type="ECO:0000259" key="4">
    <source>
        <dbReference type="Pfam" id="PF03486"/>
    </source>
</evidence>
<dbReference type="Gene3D" id="3.50.50.60">
    <property type="entry name" value="FAD/NAD(P)-binding domain"/>
    <property type="match status" value="1"/>
</dbReference>
<keyword evidence="3" id="KW-0274">FAD</keyword>
<dbReference type="PANTHER" id="PTHR42887:SF1">
    <property type="entry name" value="BLR3961 PROTEIN"/>
    <property type="match status" value="1"/>
</dbReference>
<dbReference type="EMBL" id="CP007142">
    <property type="protein sequence ID" value="AJQ93701.1"/>
    <property type="molecule type" value="Genomic_DNA"/>
</dbReference>
<evidence type="ECO:0000256" key="2">
    <source>
        <dbReference type="ARBA" id="ARBA00022630"/>
    </source>
</evidence>
<dbReference type="KEGG" id="gsn:YC6258_01653"/>
<dbReference type="Proteomes" id="UP000032266">
    <property type="component" value="Chromosome"/>
</dbReference>
<dbReference type="PATRIC" id="fig|1445510.3.peg.1618"/>
<keyword evidence="2" id="KW-0285">Flavoprotein</keyword>
<accession>A0A0C5VHG9</accession>
<dbReference type="NCBIfam" id="TIGR00275">
    <property type="entry name" value="aminoacetone oxidase family FAD-binding enzyme"/>
    <property type="match status" value="1"/>
</dbReference>
<dbReference type="Gene3D" id="2.40.30.10">
    <property type="entry name" value="Translation factors"/>
    <property type="match status" value="1"/>
</dbReference>
<evidence type="ECO:0000259" key="5">
    <source>
        <dbReference type="Pfam" id="PF22780"/>
    </source>
</evidence>
<dbReference type="Pfam" id="PF03486">
    <property type="entry name" value="HI0933_like"/>
    <property type="match status" value="1"/>
</dbReference>
<organism evidence="6 7">
    <name type="scientific">Gynuella sunshinyii YC6258</name>
    <dbReference type="NCBI Taxonomy" id="1445510"/>
    <lineage>
        <taxon>Bacteria</taxon>
        <taxon>Pseudomonadati</taxon>
        <taxon>Pseudomonadota</taxon>
        <taxon>Gammaproteobacteria</taxon>
        <taxon>Oceanospirillales</taxon>
        <taxon>Saccharospirillaceae</taxon>
        <taxon>Gynuella</taxon>
    </lineage>
</organism>
<dbReference type="InterPro" id="IPR057661">
    <property type="entry name" value="RsdA/BaiN/AoA(So)_Rossmann"/>
</dbReference>
<dbReference type="SUPFAM" id="SSF160996">
    <property type="entry name" value="HI0933 insert domain-like"/>
    <property type="match status" value="1"/>
</dbReference>
<dbReference type="RefSeq" id="WP_245627019.1">
    <property type="nucleotide sequence ID" value="NZ_CP007142.1"/>
</dbReference>
<gene>
    <name evidence="6" type="ORF">YC6258_01653</name>
</gene>
<dbReference type="InterPro" id="IPR022460">
    <property type="entry name" value="Flavoprotein_PP4765"/>
</dbReference>
<evidence type="ECO:0000256" key="1">
    <source>
        <dbReference type="ARBA" id="ARBA00001974"/>
    </source>
</evidence>
<evidence type="ECO:0000256" key="3">
    <source>
        <dbReference type="ARBA" id="ARBA00022827"/>
    </source>
</evidence>
<feature type="domain" description="RsdA/BaiN/AoA(So)-like insert" evidence="5">
    <location>
        <begin position="193"/>
        <end position="344"/>
    </location>
</feature>
<protein>
    <submittedName>
        <fullName evidence="6">Putative flavoprotein</fullName>
    </submittedName>
</protein>
<dbReference type="PRINTS" id="PR00419">
    <property type="entry name" value="ADXRDTASE"/>
</dbReference>
<dbReference type="NCBIfam" id="TIGR03862">
    <property type="entry name" value="flavo_PP4765"/>
    <property type="match status" value="1"/>
</dbReference>